<organism evidence="2 3">
    <name type="scientific">Scopulibacillus cellulosilyticus</name>
    <dbReference type="NCBI Taxonomy" id="2665665"/>
    <lineage>
        <taxon>Bacteria</taxon>
        <taxon>Bacillati</taxon>
        <taxon>Bacillota</taxon>
        <taxon>Bacilli</taxon>
        <taxon>Bacillales</taxon>
        <taxon>Sporolactobacillaceae</taxon>
        <taxon>Scopulibacillus</taxon>
    </lineage>
</organism>
<keyword evidence="3" id="KW-1185">Reference proteome</keyword>
<accession>A0ABW2PXR1</accession>
<dbReference type="PANTHER" id="PTHR36114:SF1">
    <property type="entry name" value="16.7 KDA PROTEIN IN WHIE LOCUS"/>
    <property type="match status" value="1"/>
</dbReference>
<dbReference type="EMBL" id="JBHTCO010000007">
    <property type="protein sequence ID" value="MFC7393051.1"/>
    <property type="molecule type" value="Genomic_DNA"/>
</dbReference>
<sequence>MAYWKDVKDVEVYYPPGHTGTFNKRLVGPVEGIKGAEVIVGEMEPGGHADPHKHTDLEQVMYILEGKMLIEMDGKQTELSKDQVVWIPKGVNHEVKNAGDSNLRFLLIYTPPKN</sequence>
<evidence type="ECO:0000259" key="1">
    <source>
        <dbReference type="Pfam" id="PF07883"/>
    </source>
</evidence>
<dbReference type="Gene3D" id="2.60.120.10">
    <property type="entry name" value="Jelly Rolls"/>
    <property type="match status" value="1"/>
</dbReference>
<dbReference type="InterPro" id="IPR014710">
    <property type="entry name" value="RmlC-like_jellyroll"/>
</dbReference>
<proteinExistence type="predicted"/>
<protein>
    <submittedName>
        <fullName evidence="2">Cupin domain-containing protein</fullName>
    </submittedName>
</protein>
<dbReference type="InterPro" id="IPR013096">
    <property type="entry name" value="Cupin_2"/>
</dbReference>
<evidence type="ECO:0000313" key="3">
    <source>
        <dbReference type="Proteomes" id="UP001596505"/>
    </source>
</evidence>
<dbReference type="InterPro" id="IPR011051">
    <property type="entry name" value="RmlC_Cupin_sf"/>
</dbReference>
<dbReference type="PANTHER" id="PTHR36114">
    <property type="entry name" value="16.7 KDA PROTEIN IN WHIE LOCUS"/>
    <property type="match status" value="1"/>
</dbReference>
<reference evidence="3" key="1">
    <citation type="journal article" date="2019" name="Int. J. Syst. Evol. Microbiol.">
        <title>The Global Catalogue of Microorganisms (GCM) 10K type strain sequencing project: providing services to taxonomists for standard genome sequencing and annotation.</title>
        <authorList>
            <consortium name="The Broad Institute Genomics Platform"/>
            <consortium name="The Broad Institute Genome Sequencing Center for Infectious Disease"/>
            <person name="Wu L."/>
            <person name="Ma J."/>
        </authorList>
    </citation>
    <scope>NUCLEOTIDE SEQUENCE [LARGE SCALE GENOMIC DNA]</scope>
    <source>
        <strain evidence="3">CGMCC 1.16305</strain>
    </source>
</reference>
<comment type="caution">
    <text evidence="2">The sequence shown here is derived from an EMBL/GenBank/DDBJ whole genome shotgun (WGS) entry which is preliminary data.</text>
</comment>
<gene>
    <name evidence="2" type="ORF">ACFQRG_08650</name>
</gene>
<dbReference type="Pfam" id="PF07883">
    <property type="entry name" value="Cupin_2"/>
    <property type="match status" value="1"/>
</dbReference>
<feature type="domain" description="Cupin type-2" evidence="1">
    <location>
        <begin position="42"/>
        <end position="109"/>
    </location>
</feature>
<dbReference type="Proteomes" id="UP001596505">
    <property type="component" value="Unassembled WGS sequence"/>
</dbReference>
<dbReference type="RefSeq" id="WP_380965491.1">
    <property type="nucleotide sequence ID" value="NZ_JBHTCO010000007.1"/>
</dbReference>
<evidence type="ECO:0000313" key="2">
    <source>
        <dbReference type="EMBL" id="MFC7393051.1"/>
    </source>
</evidence>
<dbReference type="SUPFAM" id="SSF51182">
    <property type="entry name" value="RmlC-like cupins"/>
    <property type="match status" value="1"/>
</dbReference>
<dbReference type="InterPro" id="IPR052044">
    <property type="entry name" value="PKS_Associated_Protein"/>
</dbReference>
<name>A0ABW2PXR1_9BACL</name>